<dbReference type="InterPro" id="IPR050951">
    <property type="entry name" value="Retrovirus_Pol_polyprotein"/>
</dbReference>
<dbReference type="PANTHER" id="PTHR37984:SF5">
    <property type="entry name" value="PROTEIN NYNRIN-LIKE"/>
    <property type="match status" value="1"/>
</dbReference>
<feature type="domain" description="Reverse transcriptase RNase H-like" evidence="7">
    <location>
        <begin position="23"/>
        <end position="124"/>
    </location>
</feature>
<keyword evidence="5" id="KW-0378">Hydrolase</keyword>
<dbReference type="Proteomes" id="UP001057375">
    <property type="component" value="Unassembled WGS sequence"/>
</dbReference>
<keyword evidence="9" id="KW-1185">Reference proteome</keyword>
<dbReference type="InterPro" id="IPR012337">
    <property type="entry name" value="RNaseH-like_sf"/>
</dbReference>
<comment type="caution">
    <text evidence="8">The sequence shown here is derived from an EMBL/GenBank/DDBJ whole genome shotgun (WGS) entry which is preliminary data.</text>
</comment>
<evidence type="ECO:0000256" key="1">
    <source>
        <dbReference type="ARBA" id="ARBA00022679"/>
    </source>
</evidence>
<proteinExistence type="predicted"/>
<evidence type="ECO:0000256" key="4">
    <source>
        <dbReference type="ARBA" id="ARBA00022759"/>
    </source>
</evidence>
<dbReference type="Gene3D" id="3.30.420.10">
    <property type="entry name" value="Ribonuclease H-like superfamily/Ribonuclease H"/>
    <property type="match status" value="1"/>
</dbReference>
<keyword evidence="3" id="KW-0540">Nuclease</keyword>
<keyword evidence="4" id="KW-0255">Endonuclease</keyword>
<keyword evidence="2" id="KW-0548">Nucleotidyltransferase</keyword>
<evidence type="ECO:0000313" key="9">
    <source>
        <dbReference type="Proteomes" id="UP001057375"/>
    </source>
</evidence>
<dbReference type="Gene3D" id="3.10.20.370">
    <property type="match status" value="1"/>
</dbReference>
<evidence type="ECO:0000313" key="8">
    <source>
        <dbReference type="EMBL" id="GKT28986.1"/>
    </source>
</evidence>
<dbReference type="InterPro" id="IPR041373">
    <property type="entry name" value="RT_RNaseH"/>
</dbReference>
<organism evidence="8 9">
    <name type="scientific">Aduncisulcus paluster</name>
    <dbReference type="NCBI Taxonomy" id="2918883"/>
    <lineage>
        <taxon>Eukaryota</taxon>
        <taxon>Metamonada</taxon>
        <taxon>Carpediemonas-like organisms</taxon>
        <taxon>Aduncisulcus</taxon>
    </lineage>
</organism>
<dbReference type="InterPro" id="IPR043502">
    <property type="entry name" value="DNA/RNA_pol_sf"/>
</dbReference>
<evidence type="ECO:0000256" key="3">
    <source>
        <dbReference type="ARBA" id="ARBA00022722"/>
    </source>
</evidence>
<keyword evidence="1" id="KW-0808">Transferase</keyword>
<dbReference type="SUPFAM" id="SSF56672">
    <property type="entry name" value="DNA/RNA polymerases"/>
    <property type="match status" value="1"/>
</dbReference>
<gene>
    <name evidence="8" type="ORF">ADUPG1_005110</name>
</gene>
<reference evidence="8" key="1">
    <citation type="submission" date="2022-03" db="EMBL/GenBank/DDBJ databases">
        <title>Draft genome sequence of Aduncisulcus paluster, a free-living microaerophilic Fornicata.</title>
        <authorList>
            <person name="Yuyama I."/>
            <person name="Kume K."/>
            <person name="Tamura T."/>
            <person name="Inagaki Y."/>
            <person name="Hashimoto T."/>
        </authorList>
    </citation>
    <scope>NUCLEOTIDE SEQUENCE</scope>
    <source>
        <strain evidence="8">NY0171</strain>
    </source>
</reference>
<dbReference type="PANTHER" id="PTHR37984">
    <property type="entry name" value="PROTEIN CBG26694"/>
    <property type="match status" value="1"/>
</dbReference>
<protein>
    <recommendedName>
        <fullName evidence="7">Reverse transcriptase RNase H-like domain-containing protein</fullName>
    </recommendedName>
</protein>
<sequence length="271" mass="31125">SQALKELKDLVRRKITLQHPCKSATFILRTDGSTRGIGGGIWQRKPDSDKEELIALFSKKFSKVEANWTVIEQECFAVVYGITKNKYLLMGKKFVVETVHKNLIYLYKSEVPKLLRWKLQLAPYDMEIRHIQGKSNGFADFLSRIGAQETVELNVTDVREIDKDKKKLRELHDKLGHIGPNGLINFVKRKQITIKDLKDKAKSVTAECLRCQKLKDTRPRGHGTLRAPRTWHSISVDTIGPCDMDDEGYKYLLVIVDDFTRFIIITPLRTG</sequence>
<evidence type="ECO:0000256" key="6">
    <source>
        <dbReference type="ARBA" id="ARBA00022918"/>
    </source>
</evidence>
<dbReference type="CDD" id="cd09274">
    <property type="entry name" value="RNase_HI_RT_Ty3"/>
    <property type="match status" value="1"/>
</dbReference>
<dbReference type="SUPFAM" id="SSF53098">
    <property type="entry name" value="Ribonuclease H-like"/>
    <property type="match status" value="1"/>
</dbReference>
<dbReference type="InterPro" id="IPR036397">
    <property type="entry name" value="RNaseH_sf"/>
</dbReference>
<keyword evidence="6" id="KW-0695">RNA-directed DNA polymerase</keyword>
<dbReference type="Pfam" id="PF17917">
    <property type="entry name" value="RT_RNaseH"/>
    <property type="match status" value="1"/>
</dbReference>
<feature type="non-terminal residue" evidence="8">
    <location>
        <position position="271"/>
    </location>
</feature>
<dbReference type="EMBL" id="BQXS01008067">
    <property type="protein sequence ID" value="GKT28986.1"/>
    <property type="molecule type" value="Genomic_DNA"/>
</dbReference>
<evidence type="ECO:0000256" key="5">
    <source>
        <dbReference type="ARBA" id="ARBA00022801"/>
    </source>
</evidence>
<evidence type="ECO:0000259" key="7">
    <source>
        <dbReference type="Pfam" id="PF17917"/>
    </source>
</evidence>
<name>A0ABQ5K8V5_9EUKA</name>
<feature type="non-terminal residue" evidence="8">
    <location>
        <position position="1"/>
    </location>
</feature>
<evidence type="ECO:0000256" key="2">
    <source>
        <dbReference type="ARBA" id="ARBA00022695"/>
    </source>
</evidence>
<accession>A0ABQ5K8V5</accession>